<evidence type="ECO:0000256" key="12">
    <source>
        <dbReference type="ARBA" id="ARBA00025694"/>
    </source>
</evidence>
<keyword evidence="19" id="KW-1185">Reference proteome</keyword>
<evidence type="ECO:0000256" key="8">
    <source>
        <dbReference type="ARBA" id="ARBA00022982"/>
    </source>
</evidence>
<comment type="function">
    <text evidence="12">Cytochrome bo(3) ubiquinol terminal oxidase is the component of the aerobic respiratory chain of E.coli that predominates when cells are grown at high aeration. Has proton pump activity across the membrane in addition to electron transfer, pumping 2 protons/electron.</text>
</comment>
<dbReference type="PANTHER" id="PTHR36835">
    <property type="entry name" value="CYTOCHROME BO(3) UBIQUINOL OXIDASE SUBUNIT 4"/>
    <property type="match status" value="1"/>
</dbReference>
<keyword evidence="6" id="KW-1003">Cell membrane</keyword>
<dbReference type="GO" id="GO:0005886">
    <property type="term" value="C:plasma membrane"/>
    <property type="evidence" value="ECO:0007669"/>
    <property type="project" value="UniProtKB-SubCell"/>
</dbReference>
<dbReference type="GO" id="GO:0019646">
    <property type="term" value="P:aerobic electron transport chain"/>
    <property type="evidence" value="ECO:0007669"/>
    <property type="project" value="TreeGrafter"/>
</dbReference>
<dbReference type="NCBIfam" id="TIGR02847">
    <property type="entry name" value="CyoD"/>
    <property type="match status" value="1"/>
</dbReference>
<evidence type="ECO:0000256" key="6">
    <source>
        <dbReference type="ARBA" id="ARBA00022475"/>
    </source>
</evidence>
<dbReference type="GO" id="GO:0015078">
    <property type="term" value="F:proton transmembrane transporter activity"/>
    <property type="evidence" value="ECO:0007669"/>
    <property type="project" value="TreeGrafter"/>
</dbReference>
<keyword evidence="11 17" id="KW-0472">Membrane</keyword>
<comment type="subunit">
    <text evidence="3">Heterooctamer of two A chains, two B chains, two C chains and two D chains.</text>
</comment>
<sequence length="108" mass="11659">MSDSGTEMAASHGSVSGYLMGFVLAVVLTVIPFAAVMSHALSKGSLVVLIVSTAVVQVLVHLKYFLHLDFSYSSRENTFTFLFTALVILLVVGLSVWIIYSANHMMMG</sequence>
<keyword evidence="7 17" id="KW-0812">Transmembrane</keyword>
<dbReference type="InterPro" id="IPR005171">
    <property type="entry name" value="Cyt_c_oxidase_su4_prok"/>
</dbReference>
<evidence type="ECO:0000256" key="14">
    <source>
        <dbReference type="ARBA" id="ARBA00030211"/>
    </source>
</evidence>
<dbReference type="RefSeq" id="WP_345423736.1">
    <property type="nucleotide sequence ID" value="NZ_AP031496.1"/>
</dbReference>
<comment type="caution">
    <text evidence="18">The sequence shown here is derived from an EMBL/GenBank/DDBJ whole genome shotgun (WGS) entry which is preliminary data.</text>
</comment>
<feature type="transmembrane region" description="Helical" evidence="17">
    <location>
        <begin position="46"/>
        <end position="66"/>
    </location>
</feature>
<accession>A0AAV3U4Q3</accession>
<evidence type="ECO:0000256" key="15">
    <source>
        <dbReference type="ARBA" id="ARBA00031887"/>
    </source>
</evidence>
<dbReference type="InterPro" id="IPR050968">
    <property type="entry name" value="Cytochrome_c_oxidase_bac_sub4"/>
</dbReference>
<dbReference type="Pfam" id="PF03626">
    <property type="entry name" value="COX4_pro"/>
    <property type="match status" value="1"/>
</dbReference>
<evidence type="ECO:0000256" key="7">
    <source>
        <dbReference type="ARBA" id="ARBA00022692"/>
    </source>
</evidence>
<evidence type="ECO:0000256" key="10">
    <source>
        <dbReference type="ARBA" id="ARBA00023002"/>
    </source>
</evidence>
<feature type="transmembrane region" description="Helical" evidence="17">
    <location>
        <begin position="78"/>
        <end position="100"/>
    </location>
</feature>
<feature type="transmembrane region" description="Helical" evidence="17">
    <location>
        <begin position="15"/>
        <end position="34"/>
    </location>
</feature>
<dbReference type="InterPro" id="IPR014210">
    <property type="entry name" value="Cyt_o_ubiqinol_oxidase_su4"/>
</dbReference>
<evidence type="ECO:0000256" key="3">
    <source>
        <dbReference type="ARBA" id="ARBA00011700"/>
    </source>
</evidence>
<evidence type="ECO:0000256" key="5">
    <source>
        <dbReference type="ARBA" id="ARBA00022448"/>
    </source>
</evidence>
<evidence type="ECO:0000256" key="16">
    <source>
        <dbReference type="ARBA" id="ARBA00032185"/>
    </source>
</evidence>
<name>A0AAV3U4Q3_9ALTE</name>
<dbReference type="GO" id="GO:0015990">
    <property type="term" value="P:electron transport coupled proton transport"/>
    <property type="evidence" value="ECO:0007669"/>
    <property type="project" value="InterPro"/>
</dbReference>
<reference evidence="19" key="1">
    <citation type="journal article" date="2019" name="Int. J. Syst. Evol. Microbiol.">
        <title>The Global Catalogue of Microorganisms (GCM) 10K type strain sequencing project: providing services to taxonomists for standard genome sequencing and annotation.</title>
        <authorList>
            <consortium name="The Broad Institute Genomics Platform"/>
            <consortium name="The Broad Institute Genome Sequencing Center for Infectious Disease"/>
            <person name="Wu L."/>
            <person name="Ma J."/>
        </authorList>
    </citation>
    <scope>NUCLEOTIDE SEQUENCE [LARGE SCALE GENOMIC DNA]</scope>
    <source>
        <strain evidence="19">JCM 19134</strain>
    </source>
</reference>
<keyword evidence="8" id="KW-0249">Electron transport</keyword>
<dbReference type="Proteomes" id="UP001409585">
    <property type="component" value="Unassembled WGS sequence"/>
</dbReference>
<evidence type="ECO:0000256" key="4">
    <source>
        <dbReference type="ARBA" id="ARBA00014689"/>
    </source>
</evidence>
<dbReference type="AlphaFoldDB" id="A0AAV3U4Q3"/>
<evidence type="ECO:0000256" key="1">
    <source>
        <dbReference type="ARBA" id="ARBA00004651"/>
    </source>
</evidence>
<keyword evidence="5" id="KW-0813">Transport</keyword>
<comment type="similarity">
    <text evidence="2">Belongs to the cytochrome c oxidase bacterial subunit 4 family.</text>
</comment>
<dbReference type="PANTHER" id="PTHR36835:SF1">
    <property type="entry name" value="CYTOCHROME BO(3) UBIQUINOL OXIDASE SUBUNIT 4"/>
    <property type="match status" value="1"/>
</dbReference>
<keyword evidence="9 17" id="KW-1133">Transmembrane helix</keyword>
<comment type="subcellular location">
    <subcellularLocation>
        <location evidence="1">Cell membrane</location>
        <topology evidence="1">Multi-pass membrane protein</topology>
    </subcellularLocation>
</comment>
<proteinExistence type="inferred from homology"/>
<dbReference type="GO" id="GO:0009319">
    <property type="term" value="C:cytochrome o ubiquinol oxidase complex"/>
    <property type="evidence" value="ECO:0007669"/>
    <property type="project" value="TreeGrafter"/>
</dbReference>
<evidence type="ECO:0000256" key="11">
    <source>
        <dbReference type="ARBA" id="ARBA00023136"/>
    </source>
</evidence>
<dbReference type="GO" id="GO:0009486">
    <property type="term" value="F:cytochrome bo3 ubiquinol oxidase activity"/>
    <property type="evidence" value="ECO:0007669"/>
    <property type="project" value="InterPro"/>
</dbReference>
<evidence type="ECO:0000256" key="2">
    <source>
        <dbReference type="ARBA" id="ARBA00008079"/>
    </source>
</evidence>
<evidence type="ECO:0000313" key="19">
    <source>
        <dbReference type="Proteomes" id="UP001409585"/>
    </source>
</evidence>
<evidence type="ECO:0000256" key="13">
    <source>
        <dbReference type="ARBA" id="ARBA00030071"/>
    </source>
</evidence>
<keyword evidence="10" id="KW-0560">Oxidoreductase</keyword>
<organism evidence="18 19">
    <name type="scientific">Halioxenophilus aromaticivorans</name>
    <dbReference type="NCBI Taxonomy" id="1306992"/>
    <lineage>
        <taxon>Bacteria</taxon>
        <taxon>Pseudomonadati</taxon>
        <taxon>Pseudomonadota</taxon>
        <taxon>Gammaproteobacteria</taxon>
        <taxon>Alteromonadales</taxon>
        <taxon>Alteromonadaceae</taxon>
        <taxon>Halioxenophilus</taxon>
    </lineage>
</organism>
<dbReference type="EMBL" id="BAABLX010000027">
    <property type="protein sequence ID" value="GAA4947668.1"/>
    <property type="molecule type" value="Genomic_DNA"/>
</dbReference>
<evidence type="ECO:0000256" key="17">
    <source>
        <dbReference type="SAM" id="Phobius"/>
    </source>
</evidence>
<protein>
    <recommendedName>
        <fullName evidence="4">Cytochrome bo(3) ubiquinol oxidase subunit 4</fullName>
    </recommendedName>
    <alternativeName>
        <fullName evidence="16">Cytochrome o ubiquinol oxidase subunit 4</fullName>
    </alternativeName>
    <alternativeName>
        <fullName evidence="13">Oxidase bo(3) subunit 4</fullName>
    </alternativeName>
    <alternativeName>
        <fullName evidence="14">Ubiquinol oxidase polypeptide IV</fullName>
    </alternativeName>
    <alternativeName>
        <fullName evidence="15">Ubiquinol oxidase subunit 4</fullName>
    </alternativeName>
</protein>
<evidence type="ECO:0000313" key="18">
    <source>
        <dbReference type="EMBL" id="GAA4947668.1"/>
    </source>
</evidence>
<gene>
    <name evidence="18" type="primary">cyoD</name>
    <name evidence="18" type="ORF">GCM10025791_29280</name>
</gene>
<evidence type="ECO:0000256" key="9">
    <source>
        <dbReference type="ARBA" id="ARBA00022989"/>
    </source>
</evidence>